<comment type="caution">
    <text evidence="3">The sequence shown here is derived from an EMBL/GenBank/DDBJ whole genome shotgun (WGS) entry which is preliminary data.</text>
</comment>
<feature type="region of interest" description="Disordered" evidence="1">
    <location>
        <begin position="1"/>
        <end position="24"/>
    </location>
</feature>
<dbReference type="Proteomes" id="UP001596414">
    <property type="component" value="Unassembled WGS sequence"/>
</dbReference>
<reference evidence="3 4" key="1">
    <citation type="journal article" date="2014" name="Int. J. Syst. Evol. Microbiol.">
        <title>Complete genome sequence of Corynebacterium casei LMG S-19264T (=DSM 44701T), isolated from a smear-ripened cheese.</title>
        <authorList>
            <consortium name="US DOE Joint Genome Institute (JGI-PGF)"/>
            <person name="Walter F."/>
            <person name="Albersmeier A."/>
            <person name="Kalinowski J."/>
            <person name="Ruckert C."/>
        </authorList>
    </citation>
    <scope>NUCLEOTIDE SEQUENCE [LARGE SCALE GENOMIC DNA]</scope>
    <source>
        <strain evidence="3 4">CGMCC 4.7215</strain>
    </source>
</reference>
<proteinExistence type="predicted"/>
<gene>
    <name evidence="3" type="ORF">ACFQJ7_09835</name>
</gene>
<dbReference type="RefSeq" id="WP_267635886.1">
    <property type="nucleotide sequence ID" value="NZ_JAODIY010000001.1"/>
</dbReference>
<evidence type="ECO:0000259" key="2">
    <source>
        <dbReference type="Pfam" id="PF18480"/>
    </source>
</evidence>
<dbReference type="EMBL" id="JBHSZQ010000020">
    <property type="protein sequence ID" value="MFC7126331.1"/>
    <property type="molecule type" value="Genomic_DNA"/>
</dbReference>
<evidence type="ECO:0000313" key="4">
    <source>
        <dbReference type="Proteomes" id="UP001596414"/>
    </source>
</evidence>
<protein>
    <submittedName>
        <fullName evidence="3">DUF5615 family PIN-like protein</fullName>
    </submittedName>
</protein>
<sequence>MRTDDAGAVTESNEAGQEDQTDLVASETRGLVVLTNDDDFGRLGRKEPHAGIVCYSPQDHEPGDFAKAIKRIDHYFEPAAMHGHIEWIENWL</sequence>
<dbReference type="InterPro" id="IPR041049">
    <property type="entry name" value="DUF5615"/>
</dbReference>
<name>A0ABD5X5B7_9EURY</name>
<feature type="domain" description="DUF5615" evidence="2">
    <location>
        <begin position="5"/>
        <end position="72"/>
    </location>
</feature>
<evidence type="ECO:0000313" key="3">
    <source>
        <dbReference type="EMBL" id="MFC7126331.1"/>
    </source>
</evidence>
<accession>A0ABD5X5B7</accession>
<dbReference type="AlphaFoldDB" id="A0ABD5X5B7"/>
<organism evidence="3 4">
    <name type="scientific">Halovenus rubra</name>
    <dbReference type="NCBI Taxonomy" id="869890"/>
    <lineage>
        <taxon>Archaea</taxon>
        <taxon>Methanobacteriati</taxon>
        <taxon>Methanobacteriota</taxon>
        <taxon>Stenosarchaea group</taxon>
        <taxon>Halobacteria</taxon>
        <taxon>Halobacteriales</taxon>
        <taxon>Haloarculaceae</taxon>
        <taxon>Halovenus</taxon>
    </lineage>
</organism>
<evidence type="ECO:0000256" key="1">
    <source>
        <dbReference type="SAM" id="MobiDB-lite"/>
    </source>
</evidence>
<dbReference type="Pfam" id="PF18480">
    <property type="entry name" value="DUF5615"/>
    <property type="match status" value="1"/>
</dbReference>